<comment type="similarity">
    <text evidence="1">Belongs to the ARG7 family.</text>
</comment>
<dbReference type="Proteomes" id="UP000516437">
    <property type="component" value="Chromosome 8"/>
</dbReference>
<reference evidence="2 3" key="1">
    <citation type="journal article" date="2019" name="Plant Biotechnol. J.">
        <title>The red bayberry genome and genetic basis of sex determination.</title>
        <authorList>
            <person name="Jia H.M."/>
            <person name="Jia H.J."/>
            <person name="Cai Q.L."/>
            <person name="Wang Y."/>
            <person name="Zhao H.B."/>
            <person name="Yang W.F."/>
            <person name="Wang G.Y."/>
            <person name="Li Y.H."/>
            <person name="Zhan D.L."/>
            <person name="Shen Y.T."/>
            <person name="Niu Q.F."/>
            <person name="Chang L."/>
            <person name="Qiu J."/>
            <person name="Zhao L."/>
            <person name="Xie H.B."/>
            <person name="Fu W.Y."/>
            <person name="Jin J."/>
            <person name="Li X.W."/>
            <person name="Jiao Y."/>
            <person name="Zhou C.C."/>
            <person name="Tu T."/>
            <person name="Chai C.Y."/>
            <person name="Gao J.L."/>
            <person name="Fan L.J."/>
            <person name="van de Weg E."/>
            <person name="Wang J.Y."/>
            <person name="Gao Z.S."/>
        </authorList>
    </citation>
    <scope>NUCLEOTIDE SEQUENCE [LARGE SCALE GENOMIC DNA]</scope>
    <source>
        <tissue evidence="2">Leaves</tissue>
    </source>
</reference>
<keyword evidence="3" id="KW-1185">Reference proteome</keyword>
<organism evidence="2 3">
    <name type="scientific">Morella rubra</name>
    <name type="common">Chinese bayberry</name>
    <dbReference type="NCBI Taxonomy" id="262757"/>
    <lineage>
        <taxon>Eukaryota</taxon>
        <taxon>Viridiplantae</taxon>
        <taxon>Streptophyta</taxon>
        <taxon>Embryophyta</taxon>
        <taxon>Tracheophyta</taxon>
        <taxon>Spermatophyta</taxon>
        <taxon>Magnoliopsida</taxon>
        <taxon>eudicotyledons</taxon>
        <taxon>Gunneridae</taxon>
        <taxon>Pentapetalae</taxon>
        <taxon>rosids</taxon>
        <taxon>fabids</taxon>
        <taxon>Fagales</taxon>
        <taxon>Myricaceae</taxon>
        <taxon>Morella</taxon>
    </lineage>
</organism>
<evidence type="ECO:0000256" key="1">
    <source>
        <dbReference type="ARBA" id="ARBA00006974"/>
    </source>
</evidence>
<dbReference type="GO" id="GO:0009733">
    <property type="term" value="P:response to auxin"/>
    <property type="evidence" value="ECO:0007669"/>
    <property type="project" value="InterPro"/>
</dbReference>
<comment type="caution">
    <text evidence="2">The sequence shown here is derived from an EMBL/GenBank/DDBJ whole genome shotgun (WGS) entry which is preliminary data.</text>
</comment>
<proteinExistence type="inferred from homology"/>
<dbReference type="PANTHER" id="PTHR31374:SF30">
    <property type="entry name" value="SAUR-LIKE AUXIN-RESPONSIVE FAMILY PROTEIN"/>
    <property type="match status" value="1"/>
</dbReference>
<name>A0A6A1UN62_9ROSI</name>
<dbReference type="Pfam" id="PF02519">
    <property type="entry name" value="Auxin_inducible"/>
    <property type="match status" value="1"/>
</dbReference>
<evidence type="ECO:0000313" key="3">
    <source>
        <dbReference type="Proteomes" id="UP000516437"/>
    </source>
</evidence>
<dbReference type="InterPro" id="IPR003676">
    <property type="entry name" value="SAUR_fam"/>
</dbReference>
<dbReference type="EMBL" id="RXIC02000026">
    <property type="protein sequence ID" value="KAB1201835.1"/>
    <property type="molecule type" value="Genomic_DNA"/>
</dbReference>
<dbReference type="OrthoDB" id="838391at2759"/>
<sequence length="97" mass="10781">MGVEEQGRKGCVPVLVGDEGTAMERVMLPIKLLSNPDIIELLKISADEFGYPQGLLKVLICRANSFKRLIEKIRSQEKRAKSQRVGVFNKNVKPISG</sequence>
<gene>
    <name evidence="2" type="ORF">CJ030_MR8G004371</name>
</gene>
<accession>A0A6A1UN62</accession>
<evidence type="ECO:0000313" key="2">
    <source>
        <dbReference type="EMBL" id="KAB1201835.1"/>
    </source>
</evidence>
<dbReference type="AlphaFoldDB" id="A0A6A1UN62"/>
<dbReference type="PANTHER" id="PTHR31374">
    <property type="entry name" value="AUXIN-INDUCED PROTEIN-LIKE-RELATED"/>
    <property type="match status" value="1"/>
</dbReference>
<protein>
    <submittedName>
        <fullName evidence="2">Uncharacterized protein</fullName>
    </submittedName>
</protein>